<keyword evidence="2" id="KW-1185">Reference proteome</keyword>
<dbReference type="Proteomes" id="UP001497535">
    <property type="component" value="Unassembled WGS sequence"/>
</dbReference>
<accession>A0ACB1AUS8</accession>
<organism evidence="1 2">
    <name type="scientific">Meloidogyne enterolobii</name>
    <name type="common">Root-knot nematode worm</name>
    <name type="synonym">Meloidogyne mayaguensis</name>
    <dbReference type="NCBI Taxonomy" id="390850"/>
    <lineage>
        <taxon>Eukaryota</taxon>
        <taxon>Metazoa</taxon>
        <taxon>Ecdysozoa</taxon>
        <taxon>Nematoda</taxon>
        <taxon>Chromadorea</taxon>
        <taxon>Rhabditida</taxon>
        <taxon>Tylenchina</taxon>
        <taxon>Tylenchomorpha</taxon>
        <taxon>Tylenchoidea</taxon>
        <taxon>Meloidogynidae</taxon>
        <taxon>Meloidogyninae</taxon>
        <taxon>Meloidogyne</taxon>
    </lineage>
</organism>
<sequence>MLIENLCPQLQNPQKICGRKKICGQKIFLRTTKSCLQNFLQTKKNCGQKNFLRTKFVLMNNRVANELVKKDLKLPIEIIEEGKEPQLFWQTLGGGKNRKYDKNADFMQHTRLFRCTNEKGYFSVSEKTVDFCQEDLENDDVMIVDDGNFVYIWLGTGINILFNFFLIFFLVSWPQS</sequence>
<comment type="caution">
    <text evidence="1">The sequence shown here is derived from an EMBL/GenBank/DDBJ whole genome shotgun (WGS) entry which is preliminary data.</text>
</comment>
<name>A0ACB1AUS8_MELEN</name>
<dbReference type="EMBL" id="CAVMJV010000109">
    <property type="protein sequence ID" value="CAK5101055.1"/>
    <property type="molecule type" value="Genomic_DNA"/>
</dbReference>
<gene>
    <name evidence="1" type="ORF">MENTE1834_LOCUS42202</name>
</gene>
<evidence type="ECO:0000313" key="2">
    <source>
        <dbReference type="Proteomes" id="UP001497535"/>
    </source>
</evidence>
<evidence type="ECO:0000313" key="1">
    <source>
        <dbReference type="EMBL" id="CAK5101055.1"/>
    </source>
</evidence>
<reference evidence="1" key="1">
    <citation type="submission" date="2023-11" db="EMBL/GenBank/DDBJ databases">
        <authorList>
            <person name="Poullet M."/>
        </authorList>
    </citation>
    <scope>NUCLEOTIDE SEQUENCE</scope>
    <source>
        <strain evidence="1">E1834</strain>
    </source>
</reference>
<proteinExistence type="predicted"/>
<protein>
    <submittedName>
        <fullName evidence="1">Uncharacterized protein</fullName>
    </submittedName>
</protein>